<dbReference type="Pfam" id="PF12796">
    <property type="entry name" value="Ank_2"/>
    <property type="match status" value="1"/>
</dbReference>
<keyword evidence="1" id="KW-0677">Repeat</keyword>
<dbReference type="SUPFAM" id="SSF47413">
    <property type="entry name" value="lambda repressor-like DNA-binding domains"/>
    <property type="match status" value="1"/>
</dbReference>
<sequence>MNEQAKCDFLRKRMIELREKNGKSQAEMAELIGCNKSTLSRAEKIGGDTGYKTVRGFAEDYCDKLGLTPEQKALFLRGEKIVVIDTSALLKNPQLIDELSKEYSRVIIPKIVVDELDNIKDHNTNGLASKAWQLLKSIGGNENVITMDYTGEETDDNNDCKIIGVAEQAAEEFSCEADLITYDAGFAARLSGHETVRALFLEEYMITKQNLMDINSLKKLNDYYADSYDDVERILKIKIPNADDINAYLPDGNTLIISVVRNKRMPMNQRQEKIKWLIAHGADVNRRDCGKYYFPPLSHSIQNWDFEMFKFLLHECKANPNVGSRNPHDAGKIRQKNDGNMPLMIAAWDNKLEYVRELIADERTSLNQQDGNGFTALIKACYWGWLECRDLLIEAGADTKIVDRDGYTAEGRYHEFLETGRRKGDNFRKGDNNRKKFNNNGGGRRRYNG</sequence>
<evidence type="ECO:0000256" key="3">
    <source>
        <dbReference type="PROSITE-ProRule" id="PRU00023"/>
    </source>
</evidence>
<keyword evidence="2 3" id="KW-0040">ANK repeat</keyword>
<dbReference type="InterPro" id="IPR036770">
    <property type="entry name" value="Ankyrin_rpt-contain_sf"/>
</dbReference>
<dbReference type="Gene3D" id="1.25.40.20">
    <property type="entry name" value="Ankyrin repeat-containing domain"/>
    <property type="match status" value="2"/>
</dbReference>
<dbReference type="SMART" id="SM00248">
    <property type="entry name" value="ANK"/>
    <property type="match status" value="4"/>
</dbReference>
<dbReference type="Pfam" id="PF13638">
    <property type="entry name" value="PIN_4"/>
    <property type="match status" value="1"/>
</dbReference>
<dbReference type="InterPro" id="IPR029060">
    <property type="entry name" value="PIN-like_dom_sf"/>
</dbReference>
<keyword evidence="7" id="KW-1185">Reference proteome</keyword>
<reference evidence="6 7" key="1">
    <citation type="submission" date="2023-05" db="EMBL/GenBank/DDBJ databases">
        <title>[ruminococcus] sp. nov., isolated from a pig farm feces dump.</title>
        <authorList>
            <person name="Chang Y.-H."/>
        </authorList>
    </citation>
    <scope>NUCLEOTIDE SEQUENCE [LARGE SCALE GENOMIC DNA]</scope>
    <source>
        <strain evidence="6 7">YH-rum2234</strain>
    </source>
</reference>
<feature type="compositionally biased region" description="Basic and acidic residues" evidence="4">
    <location>
        <begin position="424"/>
        <end position="434"/>
    </location>
</feature>
<dbReference type="Pfam" id="PF13560">
    <property type="entry name" value="HTH_31"/>
    <property type="match status" value="1"/>
</dbReference>
<evidence type="ECO:0000259" key="5">
    <source>
        <dbReference type="PROSITE" id="PS50943"/>
    </source>
</evidence>
<dbReference type="GO" id="GO:0003677">
    <property type="term" value="F:DNA binding"/>
    <property type="evidence" value="ECO:0007669"/>
    <property type="project" value="InterPro"/>
</dbReference>
<dbReference type="Gene3D" id="1.10.260.40">
    <property type="entry name" value="lambda repressor-like DNA-binding domains"/>
    <property type="match status" value="1"/>
</dbReference>
<dbReference type="CDD" id="cd00093">
    <property type="entry name" value="HTH_XRE"/>
    <property type="match status" value="1"/>
</dbReference>
<protein>
    <submittedName>
        <fullName evidence="6">Ankyrin repeat domain-containing protein</fullName>
    </submittedName>
</protein>
<organism evidence="6 7">
    <name type="scientific">Fusibacillus kribbianus</name>
    <dbReference type="NCBI Taxonomy" id="3044208"/>
    <lineage>
        <taxon>Bacteria</taxon>
        <taxon>Bacillati</taxon>
        <taxon>Bacillota</taxon>
        <taxon>Clostridia</taxon>
        <taxon>Lachnospirales</taxon>
        <taxon>Lachnospiraceae</taxon>
        <taxon>Fusibacillus</taxon>
    </lineage>
</organism>
<gene>
    <name evidence="6" type="ORF">QJ036_00965</name>
</gene>
<feature type="repeat" description="ANK" evidence="3">
    <location>
        <begin position="372"/>
        <end position="404"/>
    </location>
</feature>
<dbReference type="PANTHER" id="PTHR24198">
    <property type="entry name" value="ANKYRIN REPEAT AND PROTEIN KINASE DOMAIN-CONTAINING PROTEIN"/>
    <property type="match status" value="1"/>
</dbReference>
<evidence type="ECO:0000313" key="7">
    <source>
        <dbReference type="Proteomes" id="UP001300383"/>
    </source>
</evidence>
<evidence type="ECO:0000256" key="4">
    <source>
        <dbReference type="SAM" id="MobiDB-lite"/>
    </source>
</evidence>
<dbReference type="Proteomes" id="UP001300383">
    <property type="component" value="Unassembled WGS sequence"/>
</dbReference>
<dbReference type="PROSITE" id="PS50088">
    <property type="entry name" value="ANK_REPEAT"/>
    <property type="match status" value="1"/>
</dbReference>
<dbReference type="SUPFAM" id="SSF48403">
    <property type="entry name" value="Ankyrin repeat"/>
    <property type="match status" value="1"/>
</dbReference>
<dbReference type="EMBL" id="JASGBQ010000001">
    <property type="protein sequence ID" value="MDI9241048.1"/>
    <property type="molecule type" value="Genomic_DNA"/>
</dbReference>
<dbReference type="SMART" id="SM00530">
    <property type="entry name" value="HTH_XRE"/>
    <property type="match status" value="1"/>
</dbReference>
<evidence type="ECO:0000256" key="2">
    <source>
        <dbReference type="ARBA" id="ARBA00023043"/>
    </source>
</evidence>
<dbReference type="SUPFAM" id="SSF88723">
    <property type="entry name" value="PIN domain-like"/>
    <property type="match status" value="1"/>
</dbReference>
<dbReference type="InterPro" id="IPR002110">
    <property type="entry name" value="Ankyrin_rpt"/>
</dbReference>
<proteinExistence type="predicted"/>
<dbReference type="PANTHER" id="PTHR24198:SF165">
    <property type="entry name" value="ANKYRIN REPEAT-CONTAINING PROTEIN-RELATED"/>
    <property type="match status" value="1"/>
</dbReference>
<accession>A0AAP4EZZ5</accession>
<comment type="caution">
    <text evidence="6">The sequence shown here is derived from an EMBL/GenBank/DDBJ whole genome shotgun (WGS) entry which is preliminary data.</text>
</comment>
<dbReference type="InterPro" id="IPR001387">
    <property type="entry name" value="Cro/C1-type_HTH"/>
</dbReference>
<dbReference type="SMART" id="SM00670">
    <property type="entry name" value="PINc"/>
    <property type="match status" value="1"/>
</dbReference>
<name>A0AAP4EZZ5_9FIRM</name>
<feature type="domain" description="HTH cro/C1-type" evidence="5">
    <location>
        <begin position="14"/>
        <end position="44"/>
    </location>
</feature>
<dbReference type="RefSeq" id="WP_283229555.1">
    <property type="nucleotide sequence ID" value="NZ_JASGBQ010000001.1"/>
</dbReference>
<dbReference type="PROSITE" id="PS50943">
    <property type="entry name" value="HTH_CROC1"/>
    <property type="match status" value="1"/>
</dbReference>
<evidence type="ECO:0000313" key="6">
    <source>
        <dbReference type="EMBL" id="MDI9241048.1"/>
    </source>
</evidence>
<dbReference type="InterPro" id="IPR002716">
    <property type="entry name" value="PIN_dom"/>
</dbReference>
<evidence type="ECO:0000256" key="1">
    <source>
        <dbReference type="ARBA" id="ARBA00022737"/>
    </source>
</evidence>
<dbReference type="Gene3D" id="3.40.50.1010">
    <property type="entry name" value="5'-nuclease"/>
    <property type="match status" value="1"/>
</dbReference>
<feature type="region of interest" description="Disordered" evidence="4">
    <location>
        <begin position="424"/>
        <end position="449"/>
    </location>
</feature>
<dbReference type="AlphaFoldDB" id="A0AAP4EZZ5"/>
<dbReference type="InterPro" id="IPR010982">
    <property type="entry name" value="Lambda_DNA-bd_dom_sf"/>
</dbReference>